<feature type="compositionally biased region" description="Low complexity" evidence="1">
    <location>
        <begin position="30"/>
        <end position="42"/>
    </location>
</feature>
<dbReference type="EMBL" id="QCYY01002902">
    <property type="protein sequence ID" value="ROT66691.1"/>
    <property type="molecule type" value="Genomic_DNA"/>
</dbReference>
<feature type="region of interest" description="Disordered" evidence="1">
    <location>
        <begin position="92"/>
        <end position="370"/>
    </location>
</feature>
<feature type="compositionally biased region" description="Pro residues" evidence="1">
    <location>
        <begin position="94"/>
        <end position="103"/>
    </location>
</feature>
<evidence type="ECO:0000256" key="1">
    <source>
        <dbReference type="SAM" id="MobiDB-lite"/>
    </source>
</evidence>
<protein>
    <submittedName>
        <fullName evidence="2">Uncharacterized protein</fullName>
    </submittedName>
</protein>
<evidence type="ECO:0000313" key="2">
    <source>
        <dbReference type="EMBL" id="ROT66691.1"/>
    </source>
</evidence>
<keyword evidence="3" id="KW-1185">Reference proteome</keyword>
<dbReference type="AlphaFoldDB" id="A0A423SR72"/>
<gene>
    <name evidence="2" type="ORF">C7M84_015271</name>
</gene>
<name>A0A423SR72_PENVA</name>
<feature type="compositionally biased region" description="Pro residues" evidence="1">
    <location>
        <begin position="147"/>
        <end position="159"/>
    </location>
</feature>
<organism evidence="2 3">
    <name type="scientific">Penaeus vannamei</name>
    <name type="common">Whiteleg shrimp</name>
    <name type="synonym">Litopenaeus vannamei</name>
    <dbReference type="NCBI Taxonomy" id="6689"/>
    <lineage>
        <taxon>Eukaryota</taxon>
        <taxon>Metazoa</taxon>
        <taxon>Ecdysozoa</taxon>
        <taxon>Arthropoda</taxon>
        <taxon>Crustacea</taxon>
        <taxon>Multicrustacea</taxon>
        <taxon>Malacostraca</taxon>
        <taxon>Eumalacostraca</taxon>
        <taxon>Eucarida</taxon>
        <taxon>Decapoda</taxon>
        <taxon>Dendrobranchiata</taxon>
        <taxon>Penaeoidea</taxon>
        <taxon>Penaeidae</taxon>
        <taxon>Penaeus</taxon>
    </lineage>
</organism>
<comment type="caution">
    <text evidence="2">The sequence shown here is derived from an EMBL/GenBank/DDBJ whole genome shotgun (WGS) entry which is preliminary data.</text>
</comment>
<evidence type="ECO:0000313" key="3">
    <source>
        <dbReference type="Proteomes" id="UP000283509"/>
    </source>
</evidence>
<feature type="compositionally biased region" description="Pro residues" evidence="1">
    <location>
        <begin position="113"/>
        <end position="124"/>
    </location>
</feature>
<reference evidence="2 3" key="1">
    <citation type="submission" date="2018-04" db="EMBL/GenBank/DDBJ databases">
        <authorList>
            <person name="Zhang X."/>
            <person name="Yuan J."/>
            <person name="Li F."/>
            <person name="Xiang J."/>
        </authorList>
    </citation>
    <scope>NUCLEOTIDE SEQUENCE [LARGE SCALE GENOMIC DNA]</scope>
    <source>
        <tissue evidence="2">Muscle</tissue>
    </source>
</reference>
<sequence>MPHPYPSPECSSLSSIRDSLWPSSAHALHTPSSPLTPLSPSSQSFSGGRASYPHPPQGCRDGGRAGFPPLMPIPLKDVVYISASSPSLLSLPSHDPPLSPNPPTFALHSVHPRPSPPIPSPPSSPYTHLPSLSPPAVPASFPRSPSLQPPTPIPPPTHPTPLSLPSRPQASPPLTQLNTSQAPPIRHLHPLPTPFPACLPGSPSSHLPPPFPNLTPVHPPSRTSLPLGHQTPSPKLTPRAIPPPPPHSSLLPRHPCRPPSPTPSYPSSQPCPQPLPTPVPGTPPPPTSLHPTSAPQSPAPQERPLRDATRISASWRTMARGSGREKSSEPAHPPTTNCECLSRRRPPRSFLSPRPISSRPAHPLTPPRPRTPTICLAFILKMKILHTFHSSFGVAKTTLCHFMLKRNTKSGK</sequence>
<feature type="compositionally biased region" description="Pro residues" evidence="1">
    <location>
        <begin position="257"/>
        <end position="288"/>
    </location>
</feature>
<feature type="compositionally biased region" description="Pro residues" evidence="1">
    <location>
        <begin position="206"/>
        <end position="219"/>
    </location>
</feature>
<feature type="region of interest" description="Disordered" evidence="1">
    <location>
        <begin position="24"/>
        <end position="66"/>
    </location>
</feature>
<dbReference type="Proteomes" id="UP000283509">
    <property type="component" value="Unassembled WGS sequence"/>
</dbReference>
<feature type="compositionally biased region" description="Low complexity" evidence="1">
    <location>
        <begin position="348"/>
        <end position="362"/>
    </location>
</feature>
<reference evidence="2 3" key="2">
    <citation type="submission" date="2019-01" db="EMBL/GenBank/DDBJ databases">
        <title>The decoding of complex shrimp genome reveals the adaptation for benthos swimmer, frequently molting mechanism and breeding impact on genome.</title>
        <authorList>
            <person name="Sun Y."/>
            <person name="Gao Y."/>
            <person name="Yu Y."/>
        </authorList>
    </citation>
    <scope>NUCLEOTIDE SEQUENCE [LARGE SCALE GENOMIC DNA]</scope>
    <source>
        <tissue evidence="2">Muscle</tissue>
    </source>
</reference>
<proteinExistence type="predicted"/>
<feature type="compositionally biased region" description="Polar residues" evidence="1">
    <location>
        <begin position="172"/>
        <end position="182"/>
    </location>
</feature>
<accession>A0A423SR72</accession>